<dbReference type="EMBL" id="BAAAZG010000001">
    <property type="protein sequence ID" value="GAA4055555.1"/>
    <property type="molecule type" value="Genomic_DNA"/>
</dbReference>
<dbReference type="InterPro" id="IPR036271">
    <property type="entry name" value="Tet_transcr_reg_TetR-rel_C_sf"/>
</dbReference>
<evidence type="ECO:0000313" key="2">
    <source>
        <dbReference type="Proteomes" id="UP001500683"/>
    </source>
</evidence>
<accession>A0ABP7UYW7</accession>
<dbReference type="SUPFAM" id="SSF48498">
    <property type="entry name" value="Tetracyclin repressor-like, C-terminal domain"/>
    <property type="match status" value="1"/>
</dbReference>
<dbReference type="Proteomes" id="UP001500683">
    <property type="component" value="Unassembled WGS sequence"/>
</dbReference>
<sequence length="51" mass="5739">MARQPPRAAATALLALLDGMQQQWLLDPEQNDHPEIIRDVLMVLFGTRPAE</sequence>
<reference evidence="2" key="1">
    <citation type="journal article" date="2019" name="Int. J. Syst. Evol. Microbiol.">
        <title>The Global Catalogue of Microorganisms (GCM) 10K type strain sequencing project: providing services to taxonomists for standard genome sequencing and annotation.</title>
        <authorList>
            <consortium name="The Broad Institute Genomics Platform"/>
            <consortium name="The Broad Institute Genome Sequencing Center for Infectious Disease"/>
            <person name="Wu L."/>
            <person name="Ma J."/>
        </authorList>
    </citation>
    <scope>NUCLEOTIDE SEQUENCE [LARGE SCALE GENOMIC DNA]</scope>
    <source>
        <strain evidence="2">JCM 16702</strain>
    </source>
</reference>
<protein>
    <recommendedName>
        <fullName evidence="3">BetI-type transcriptional repressor C-terminal domain-containing protein</fullName>
    </recommendedName>
</protein>
<name>A0ABP7UYW7_9ACTN</name>
<organism evidence="1 2">
    <name type="scientific">Actinomadura miaoliensis</name>
    <dbReference type="NCBI Taxonomy" id="430685"/>
    <lineage>
        <taxon>Bacteria</taxon>
        <taxon>Bacillati</taxon>
        <taxon>Actinomycetota</taxon>
        <taxon>Actinomycetes</taxon>
        <taxon>Streptosporangiales</taxon>
        <taxon>Thermomonosporaceae</taxon>
        <taxon>Actinomadura</taxon>
    </lineage>
</organism>
<comment type="caution">
    <text evidence="1">The sequence shown here is derived from an EMBL/GenBank/DDBJ whole genome shotgun (WGS) entry which is preliminary data.</text>
</comment>
<evidence type="ECO:0000313" key="1">
    <source>
        <dbReference type="EMBL" id="GAA4055555.1"/>
    </source>
</evidence>
<evidence type="ECO:0008006" key="3">
    <source>
        <dbReference type="Google" id="ProtNLM"/>
    </source>
</evidence>
<dbReference type="Gene3D" id="1.10.357.10">
    <property type="entry name" value="Tetracycline Repressor, domain 2"/>
    <property type="match status" value="1"/>
</dbReference>
<keyword evidence="2" id="KW-1185">Reference proteome</keyword>
<gene>
    <name evidence="1" type="ORF">GCM10022214_03560</name>
</gene>
<proteinExistence type="predicted"/>